<evidence type="ECO:0000313" key="3">
    <source>
        <dbReference type="Proteomes" id="UP000000311"/>
    </source>
</evidence>
<proteinExistence type="predicted"/>
<name>E2A301_CAMFO</name>
<reference evidence="2 3" key="1">
    <citation type="journal article" date="2010" name="Science">
        <title>Genomic comparison of the ants Camponotus floridanus and Harpegnathos saltator.</title>
        <authorList>
            <person name="Bonasio R."/>
            <person name="Zhang G."/>
            <person name="Ye C."/>
            <person name="Mutti N.S."/>
            <person name="Fang X."/>
            <person name="Qin N."/>
            <person name="Donahue G."/>
            <person name="Yang P."/>
            <person name="Li Q."/>
            <person name="Li C."/>
            <person name="Zhang P."/>
            <person name="Huang Z."/>
            <person name="Berger S.L."/>
            <person name="Reinberg D."/>
            <person name="Wang J."/>
            <person name="Liebig J."/>
        </authorList>
    </citation>
    <scope>NUCLEOTIDE SEQUENCE [LARGE SCALE GENOMIC DNA]</scope>
    <source>
        <strain evidence="3">C129</strain>
    </source>
</reference>
<organism evidence="3">
    <name type="scientific">Camponotus floridanus</name>
    <name type="common">Florida carpenter ant</name>
    <dbReference type="NCBI Taxonomy" id="104421"/>
    <lineage>
        <taxon>Eukaryota</taxon>
        <taxon>Metazoa</taxon>
        <taxon>Ecdysozoa</taxon>
        <taxon>Arthropoda</taxon>
        <taxon>Hexapoda</taxon>
        <taxon>Insecta</taxon>
        <taxon>Pterygota</taxon>
        <taxon>Neoptera</taxon>
        <taxon>Endopterygota</taxon>
        <taxon>Hymenoptera</taxon>
        <taxon>Apocrita</taxon>
        <taxon>Aculeata</taxon>
        <taxon>Formicoidea</taxon>
        <taxon>Formicidae</taxon>
        <taxon>Formicinae</taxon>
        <taxon>Camponotus</taxon>
    </lineage>
</organism>
<dbReference type="SUPFAM" id="SSF53098">
    <property type="entry name" value="Ribonuclease H-like"/>
    <property type="match status" value="1"/>
</dbReference>
<dbReference type="PANTHER" id="PTHR45749:SF21">
    <property type="entry name" value="DUF4371 DOMAIN-CONTAINING PROTEIN"/>
    <property type="match status" value="1"/>
</dbReference>
<dbReference type="Pfam" id="PF05699">
    <property type="entry name" value="Dimer_Tnp_hAT"/>
    <property type="match status" value="1"/>
</dbReference>
<dbReference type="InParanoid" id="E2A301"/>
<dbReference type="AlphaFoldDB" id="E2A301"/>
<dbReference type="InterPro" id="IPR008906">
    <property type="entry name" value="HATC_C_dom"/>
</dbReference>
<sequence length="125" mass="14822">HLYKKLSSFINDRQSDSDQEADVNKEKFENVSIEKLNLKSLYYYLYENQLFEAFPNVEIALRIYLCMMISNATGERSFSKLKLIKNVLRNTMTEERLNNLSIISIENEFFKTLNFDDIIQDFANK</sequence>
<feature type="domain" description="HAT C-terminal dimerisation" evidence="1">
    <location>
        <begin position="52"/>
        <end position="108"/>
    </location>
</feature>
<dbReference type="OMA" id="FINDRQS"/>
<feature type="non-terminal residue" evidence="2">
    <location>
        <position position="125"/>
    </location>
</feature>
<feature type="non-terminal residue" evidence="2">
    <location>
        <position position="1"/>
    </location>
</feature>
<dbReference type="PANTHER" id="PTHR45749">
    <property type="match status" value="1"/>
</dbReference>
<protein>
    <recommendedName>
        <fullName evidence="1">HAT C-terminal dimerisation domain-containing protein</fullName>
    </recommendedName>
</protein>
<dbReference type="GO" id="GO:0046983">
    <property type="term" value="F:protein dimerization activity"/>
    <property type="evidence" value="ECO:0007669"/>
    <property type="project" value="InterPro"/>
</dbReference>
<gene>
    <name evidence="2" type="ORF">EAG_06795</name>
</gene>
<accession>E2A301</accession>
<keyword evidence="3" id="KW-1185">Reference proteome</keyword>
<dbReference type="EMBL" id="GL436244">
    <property type="protein sequence ID" value="EFN72188.1"/>
    <property type="molecule type" value="Genomic_DNA"/>
</dbReference>
<dbReference type="STRING" id="104421.E2A301"/>
<evidence type="ECO:0000313" key="2">
    <source>
        <dbReference type="EMBL" id="EFN72188.1"/>
    </source>
</evidence>
<dbReference type="InterPro" id="IPR012337">
    <property type="entry name" value="RNaseH-like_sf"/>
</dbReference>
<evidence type="ECO:0000259" key="1">
    <source>
        <dbReference type="Pfam" id="PF05699"/>
    </source>
</evidence>
<dbReference type="Proteomes" id="UP000000311">
    <property type="component" value="Unassembled WGS sequence"/>
</dbReference>